<dbReference type="PANTHER" id="PTHR34580">
    <property type="match status" value="1"/>
</dbReference>
<dbReference type="PANTHER" id="PTHR34580:SF9">
    <property type="entry name" value="SLL5097 PROTEIN"/>
    <property type="match status" value="1"/>
</dbReference>
<dbReference type="PROSITE" id="PS52050">
    <property type="entry name" value="WYL"/>
    <property type="match status" value="1"/>
</dbReference>
<dbReference type="InterPro" id="IPR036390">
    <property type="entry name" value="WH_DNA-bd_sf"/>
</dbReference>
<dbReference type="InterPro" id="IPR026881">
    <property type="entry name" value="WYL_dom"/>
</dbReference>
<dbReference type="SUPFAM" id="SSF46785">
    <property type="entry name" value="Winged helix' DNA-binding domain"/>
    <property type="match status" value="1"/>
</dbReference>
<sequence>MKKIILLHQMEVFIKHTGRFTLAQLMQEFHISRSTALRYISSLEELGVPIYSEQGRYGGYVIADSYRIDPVRFSEEEIHAILFALDGLEVLKSSPFKSHFSNISTKLMQVLSKQSYQTYERMQKHLQIRNTTQIYHAKHLEQLLQAILQRVFLRIHMNKQTHVIKPLALWFQSGKWLLAVFDIGIHDLRVFRCDLIDKVAVTQVPEAVLQALPDFQPIHLGNFNELRQEPQQAYFAITIRKEGMPLFYSKSFPQMVLSELEDCAVITGRYNAEEMDYLLDYCNRFYHYLINIEPASLKQQLIDLTKTHLQHLEA</sequence>
<feature type="domain" description="Helix-turn-helix type 11" evidence="1">
    <location>
        <begin position="10"/>
        <end position="60"/>
    </location>
</feature>
<dbReference type="EMBL" id="CP091511">
    <property type="protein sequence ID" value="UOO88292.1"/>
    <property type="molecule type" value="Genomic_DNA"/>
</dbReference>
<evidence type="ECO:0000259" key="1">
    <source>
        <dbReference type="Pfam" id="PF08279"/>
    </source>
</evidence>
<dbReference type="InterPro" id="IPR036388">
    <property type="entry name" value="WH-like_DNA-bd_sf"/>
</dbReference>
<dbReference type="RefSeq" id="WP_058358022.1">
    <property type="nucleotide sequence ID" value="NZ_CABKVG010000010.1"/>
</dbReference>
<name>A0ABY4DYB0_9NEIS</name>
<evidence type="ECO:0000259" key="2">
    <source>
        <dbReference type="Pfam" id="PF13280"/>
    </source>
</evidence>
<dbReference type="InterPro" id="IPR051534">
    <property type="entry name" value="CBASS_pafABC_assoc_protein"/>
</dbReference>
<dbReference type="InterPro" id="IPR013196">
    <property type="entry name" value="HTH_11"/>
</dbReference>
<feature type="domain" description="WYL" evidence="2">
    <location>
        <begin position="139"/>
        <end position="200"/>
    </location>
</feature>
<reference evidence="3 4" key="1">
    <citation type="journal article" date="2022" name="Res Sq">
        <title>Evolution of multicellular longitudinally dividing oral cavity symbionts (Neisseriaceae).</title>
        <authorList>
            <person name="Nyongesa S."/>
            <person name="Weber P."/>
            <person name="Bernet E."/>
            <person name="Pullido F."/>
            <person name="Nieckarz M."/>
            <person name="Delaby M."/>
            <person name="Nieves C."/>
            <person name="Viehboeck T."/>
            <person name="Krause N."/>
            <person name="Rivera-Millot A."/>
            <person name="Nakamura A."/>
            <person name="Vischer N."/>
            <person name="VanNieuwenhze M."/>
            <person name="Brun Y."/>
            <person name="Cava F."/>
            <person name="Bulgheresi S."/>
            <person name="Veyrier F."/>
        </authorList>
    </citation>
    <scope>NUCLEOTIDE SEQUENCE [LARGE SCALE GENOMIC DNA]</scope>
    <source>
        <strain evidence="3 4">SN4</strain>
    </source>
</reference>
<keyword evidence="4" id="KW-1185">Reference proteome</keyword>
<proteinExistence type="predicted"/>
<dbReference type="Proteomes" id="UP000832011">
    <property type="component" value="Chromosome"/>
</dbReference>
<organism evidence="3 4">
    <name type="scientific">Vitreoscilla massiliensis</name>
    <dbReference type="NCBI Taxonomy" id="1689272"/>
    <lineage>
        <taxon>Bacteria</taxon>
        <taxon>Pseudomonadati</taxon>
        <taxon>Pseudomonadota</taxon>
        <taxon>Betaproteobacteria</taxon>
        <taxon>Neisseriales</taxon>
        <taxon>Neisseriaceae</taxon>
        <taxon>Vitreoscilla</taxon>
    </lineage>
</organism>
<evidence type="ECO:0000313" key="3">
    <source>
        <dbReference type="EMBL" id="UOO88292.1"/>
    </source>
</evidence>
<accession>A0ABY4DYB0</accession>
<evidence type="ECO:0000313" key="4">
    <source>
        <dbReference type="Proteomes" id="UP000832011"/>
    </source>
</evidence>
<protein>
    <submittedName>
        <fullName evidence="3">WYL domain-containing protein</fullName>
    </submittedName>
</protein>
<dbReference type="Pfam" id="PF08279">
    <property type="entry name" value="HTH_11"/>
    <property type="match status" value="1"/>
</dbReference>
<gene>
    <name evidence="3" type="ORF">LVJ82_12510</name>
</gene>
<dbReference type="Pfam" id="PF13280">
    <property type="entry name" value="WYL"/>
    <property type="match status" value="1"/>
</dbReference>
<dbReference type="Gene3D" id="1.10.10.10">
    <property type="entry name" value="Winged helix-like DNA-binding domain superfamily/Winged helix DNA-binding domain"/>
    <property type="match status" value="1"/>
</dbReference>